<evidence type="ECO:0000313" key="2">
    <source>
        <dbReference type="EMBL" id="ORY49433.1"/>
    </source>
</evidence>
<dbReference type="InterPro" id="IPR036444">
    <property type="entry name" value="PLipase_A2_dom_sf"/>
</dbReference>
<sequence length="192" mass="21200">MIVTLLPLLCLSQVVLADWRCFYNPSTVIQGGIPDNKGRVPSVTVANCFNWSNGCVPCQDVNTILRSFPQSTPCGFQRSFSDGCSMPDFDLGWGSMKAFWYEACVQHDFCYSDERDQLVNAGNPLSKSQCDDILSNNMAALCQGLDRHNYLICSGAEGLGHAVLNIASQAEQAFDYDRQHCGARNEPWNGNN</sequence>
<dbReference type="Proteomes" id="UP000193642">
    <property type="component" value="Unassembled WGS sequence"/>
</dbReference>
<feature type="signal peptide" evidence="1">
    <location>
        <begin position="1"/>
        <end position="17"/>
    </location>
</feature>
<evidence type="ECO:0008006" key="4">
    <source>
        <dbReference type="Google" id="ProtNLM"/>
    </source>
</evidence>
<gene>
    <name evidence="2" type="ORF">BCR33DRAFT_582739</name>
</gene>
<feature type="chain" id="PRO_5012417874" description="Phospholipase A2" evidence="1">
    <location>
        <begin position="18"/>
        <end position="192"/>
    </location>
</feature>
<dbReference type="EMBL" id="MCGO01000009">
    <property type="protein sequence ID" value="ORY49433.1"/>
    <property type="molecule type" value="Genomic_DNA"/>
</dbReference>
<evidence type="ECO:0000313" key="3">
    <source>
        <dbReference type="Proteomes" id="UP000193642"/>
    </source>
</evidence>
<name>A0A1Y2CR45_9FUNG</name>
<dbReference type="Gene3D" id="1.20.90.10">
    <property type="entry name" value="Phospholipase A2 domain"/>
    <property type="match status" value="1"/>
</dbReference>
<proteinExistence type="predicted"/>
<keyword evidence="3" id="KW-1185">Reference proteome</keyword>
<organism evidence="2 3">
    <name type="scientific">Rhizoclosmatium globosum</name>
    <dbReference type="NCBI Taxonomy" id="329046"/>
    <lineage>
        <taxon>Eukaryota</taxon>
        <taxon>Fungi</taxon>
        <taxon>Fungi incertae sedis</taxon>
        <taxon>Chytridiomycota</taxon>
        <taxon>Chytridiomycota incertae sedis</taxon>
        <taxon>Chytridiomycetes</taxon>
        <taxon>Chytridiales</taxon>
        <taxon>Chytriomycetaceae</taxon>
        <taxon>Rhizoclosmatium</taxon>
    </lineage>
</organism>
<protein>
    <recommendedName>
        <fullName evidence="4">Phospholipase A2</fullName>
    </recommendedName>
</protein>
<accession>A0A1Y2CR45</accession>
<dbReference type="OrthoDB" id="10274751at2759"/>
<dbReference type="GO" id="GO:0004623">
    <property type="term" value="F:phospholipase A2 activity"/>
    <property type="evidence" value="ECO:0007669"/>
    <property type="project" value="InterPro"/>
</dbReference>
<comment type="caution">
    <text evidence="2">The sequence shown here is derived from an EMBL/GenBank/DDBJ whole genome shotgun (WGS) entry which is preliminary data.</text>
</comment>
<dbReference type="SUPFAM" id="SSF48619">
    <property type="entry name" value="Phospholipase A2, PLA2"/>
    <property type="match status" value="1"/>
</dbReference>
<dbReference type="GO" id="GO:0006644">
    <property type="term" value="P:phospholipid metabolic process"/>
    <property type="evidence" value="ECO:0007669"/>
    <property type="project" value="InterPro"/>
</dbReference>
<dbReference type="GO" id="GO:0050482">
    <property type="term" value="P:arachidonate secretion"/>
    <property type="evidence" value="ECO:0007669"/>
    <property type="project" value="InterPro"/>
</dbReference>
<reference evidence="2 3" key="1">
    <citation type="submission" date="2016-07" db="EMBL/GenBank/DDBJ databases">
        <title>Pervasive Adenine N6-methylation of Active Genes in Fungi.</title>
        <authorList>
            <consortium name="DOE Joint Genome Institute"/>
            <person name="Mondo S.J."/>
            <person name="Dannebaum R.O."/>
            <person name="Kuo R.C."/>
            <person name="Labutti K."/>
            <person name="Haridas S."/>
            <person name="Kuo A."/>
            <person name="Salamov A."/>
            <person name="Ahrendt S.R."/>
            <person name="Lipzen A."/>
            <person name="Sullivan W."/>
            <person name="Andreopoulos W.B."/>
            <person name="Clum A."/>
            <person name="Lindquist E."/>
            <person name="Daum C."/>
            <person name="Ramamoorthy G.K."/>
            <person name="Gryganskyi A."/>
            <person name="Culley D."/>
            <person name="Magnuson J.K."/>
            <person name="James T.Y."/>
            <person name="O'Malley M.A."/>
            <person name="Stajich J.E."/>
            <person name="Spatafora J.W."/>
            <person name="Visel A."/>
            <person name="Grigoriev I.V."/>
        </authorList>
    </citation>
    <scope>NUCLEOTIDE SEQUENCE [LARGE SCALE GENOMIC DNA]</scope>
    <source>
        <strain evidence="2 3">JEL800</strain>
    </source>
</reference>
<keyword evidence="1" id="KW-0732">Signal</keyword>
<evidence type="ECO:0000256" key="1">
    <source>
        <dbReference type="SAM" id="SignalP"/>
    </source>
</evidence>
<dbReference type="AlphaFoldDB" id="A0A1Y2CR45"/>